<dbReference type="RefSeq" id="WP_043590877.1">
    <property type="nucleotide sequence ID" value="NZ_AP019312.1"/>
</dbReference>
<dbReference type="InterPro" id="IPR021675">
    <property type="entry name" value="DUF3261"/>
</dbReference>
<dbReference type="Pfam" id="PF11659">
    <property type="entry name" value="DUF3261"/>
    <property type="match status" value="1"/>
</dbReference>
<keyword evidence="1" id="KW-0732">Signal</keyword>
<comment type="caution">
    <text evidence="2">The sequence shown here is derived from an EMBL/GenBank/DDBJ whole genome shotgun (WGS) entry which is preliminary data.</text>
</comment>
<dbReference type="EMBL" id="JAFLRD010000023">
    <property type="protein sequence ID" value="MBO0417992.1"/>
    <property type="molecule type" value="Genomic_DNA"/>
</dbReference>
<evidence type="ECO:0000256" key="1">
    <source>
        <dbReference type="SAM" id="SignalP"/>
    </source>
</evidence>
<reference evidence="2 3" key="1">
    <citation type="submission" date="2021-03" db="EMBL/GenBank/DDBJ databases">
        <title>First Case of infection caused by Chromobacterium haemolyticum derived from water in China.</title>
        <authorList>
            <person name="Chen J."/>
            <person name="Liu C."/>
        </authorList>
    </citation>
    <scope>NUCLEOTIDE SEQUENCE [LARGE SCALE GENOMIC DNA]</scope>
    <source>
        <strain evidence="2 3">WJ-5</strain>
    </source>
</reference>
<evidence type="ECO:0000313" key="3">
    <source>
        <dbReference type="Proteomes" id="UP000664349"/>
    </source>
</evidence>
<evidence type="ECO:0000313" key="2">
    <source>
        <dbReference type="EMBL" id="MBO0417992.1"/>
    </source>
</evidence>
<feature type="chain" id="PRO_5047407969" evidence="1">
    <location>
        <begin position="16"/>
        <end position="183"/>
    </location>
</feature>
<protein>
    <submittedName>
        <fullName evidence="2">DUF3261 domain-containing protein</fullName>
    </submittedName>
</protein>
<sequence>MLKLLPLLLLLSACAGGGHCVRLPQTPAYCLRPPAETYGASQLVTASGRGFRELSLLQLEADGQRLSLAALSPLGQPLLSAGWDGRRWSVSSPFGRRVSEQGPAMLALAQWLHLPEAAVLDGFGRAPAWWLHAADGQRRLMNGDQTLLIDAPTPKGRRVRLPQLGMTLEIESLAAMAPEAEAQ</sequence>
<name>A0ABS3GSF7_9NEIS</name>
<gene>
    <name evidence="2" type="ORF">J1C50_21020</name>
</gene>
<proteinExistence type="predicted"/>
<accession>A0ABS3GSF7</accession>
<organism evidence="2 3">
    <name type="scientific">Chromobacterium haemolyticum</name>
    <dbReference type="NCBI Taxonomy" id="394935"/>
    <lineage>
        <taxon>Bacteria</taxon>
        <taxon>Pseudomonadati</taxon>
        <taxon>Pseudomonadota</taxon>
        <taxon>Betaproteobacteria</taxon>
        <taxon>Neisseriales</taxon>
        <taxon>Chromobacteriaceae</taxon>
        <taxon>Chromobacterium</taxon>
    </lineage>
</organism>
<keyword evidence="3" id="KW-1185">Reference proteome</keyword>
<feature type="signal peptide" evidence="1">
    <location>
        <begin position="1"/>
        <end position="15"/>
    </location>
</feature>
<dbReference type="Proteomes" id="UP000664349">
    <property type="component" value="Unassembled WGS sequence"/>
</dbReference>
<dbReference type="GeneID" id="58561278"/>